<dbReference type="InterPro" id="IPR049244">
    <property type="entry name" value="DUF6879"/>
</dbReference>
<proteinExistence type="predicted"/>
<dbReference type="Proteomes" id="UP001431429">
    <property type="component" value="Unassembled WGS sequence"/>
</dbReference>
<evidence type="ECO:0000259" key="1">
    <source>
        <dbReference type="Pfam" id="PF21806"/>
    </source>
</evidence>
<keyword evidence="3" id="KW-1185">Reference proteome</keyword>
<dbReference type="EMBL" id="JAMQAW010000130">
    <property type="protein sequence ID" value="MCM2394437.1"/>
    <property type="molecule type" value="Genomic_DNA"/>
</dbReference>
<evidence type="ECO:0000313" key="3">
    <source>
        <dbReference type="Proteomes" id="UP001431429"/>
    </source>
</evidence>
<name>A0ABT0V0S2_9ACTN</name>
<dbReference type="Pfam" id="PF21806">
    <property type="entry name" value="DUF6879"/>
    <property type="match status" value="1"/>
</dbReference>
<reference evidence="2" key="1">
    <citation type="submission" date="2022-06" db="EMBL/GenBank/DDBJ databases">
        <title>Genome public.</title>
        <authorList>
            <person name="Sun Q."/>
        </authorList>
    </citation>
    <scope>NUCLEOTIDE SEQUENCE</scope>
    <source>
        <strain evidence="2">CWNU-1</strain>
    </source>
</reference>
<protein>
    <recommendedName>
        <fullName evidence="1">DUF6879 domain-containing protein</fullName>
    </recommendedName>
</protein>
<gene>
    <name evidence="2" type="ORF">NBG84_40265</name>
</gene>
<feature type="domain" description="DUF6879" evidence="1">
    <location>
        <begin position="1"/>
        <end position="149"/>
    </location>
</feature>
<sequence>MRDHYMLDDPGYLAWQQGKRIEQADRSAWWGPWHDHVQEATARGVMVRRLRIVSEPVHDYIRYEYDITFTNTTAGEHVRWLPRRQATSLSLPGTDFWLFDAETALFHHFTGEGQLAEDGREYTKDPPRVKLCGEAFEAAWALATPHEQYEIR</sequence>
<comment type="caution">
    <text evidence="2">The sequence shown here is derived from an EMBL/GenBank/DDBJ whole genome shotgun (WGS) entry which is preliminary data.</text>
</comment>
<organism evidence="2 3">
    <name type="scientific">Streptomyces albipurpureus</name>
    <dbReference type="NCBI Taxonomy" id="2897419"/>
    <lineage>
        <taxon>Bacteria</taxon>
        <taxon>Bacillati</taxon>
        <taxon>Actinomycetota</taxon>
        <taxon>Actinomycetes</taxon>
        <taxon>Kitasatosporales</taxon>
        <taxon>Streptomycetaceae</taxon>
        <taxon>Streptomyces</taxon>
    </lineage>
</organism>
<evidence type="ECO:0000313" key="2">
    <source>
        <dbReference type="EMBL" id="MCM2394437.1"/>
    </source>
</evidence>
<accession>A0ABT0V0S2</accession>